<accession>A0A397RU26</accession>
<keyword evidence="6 9" id="KW-0324">Glycolysis</keyword>
<evidence type="ECO:0000259" key="14">
    <source>
        <dbReference type="Pfam" id="PF01676"/>
    </source>
</evidence>
<comment type="pathway">
    <text evidence="3 9">Carbohydrate degradation; glycolysis; pyruvate from D-glyceraldehyde 3-phosphate: step 3/5.</text>
</comment>
<dbReference type="InterPro" id="IPR017850">
    <property type="entry name" value="Alkaline_phosphatase_core_sf"/>
</dbReference>
<dbReference type="NCBIfam" id="TIGR01307">
    <property type="entry name" value="pgm_bpd_ind"/>
    <property type="match status" value="1"/>
</dbReference>
<evidence type="ECO:0000256" key="7">
    <source>
        <dbReference type="ARBA" id="ARBA00023211"/>
    </source>
</evidence>
<evidence type="ECO:0000313" key="17">
    <source>
        <dbReference type="Proteomes" id="UP000266506"/>
    </source>
</evidence>
<dbReference type="UniPathway" id="UPA00109">
    <property type="reaction ID" value="UER00186"/>
</dbReference>
<dbReference type="Pfam" id="PF01676">
    <property type="entry name" value="Metalloenzyme"/>
    <property type="match status" value="1"/>
</dbReference>
<comment type="subunit">
    <text evidence="9">Monomer.</text>
</comment>
<dbReference type="GO" id="GO:0006007">
    <property type="term" value="P:glucose catabolic process"/>
    <property type="evidence" value="ECO:0007669"/>
    <property type="project" value="InterPro"/>
</dbReference>
<dbReference type="HAMAP" id="MF_01038">
    <property type="entry name" value="GpmI"/>
    <property type="match status" value="1"/>
</dbReference>
<organism evidence="16 17">
    <name type="scientific">Anaeroplasma bactoclasticum</name>
    <dbReference type="NCBI Taxonomy" id="2088"/>
    <lineage>
        <taxon>Bacteria</taxon>
        <taxon>Bacillati</taxon>
        <taxon>Mycoplasmatota</taxon>
        <taxon>Mollicutes</taxon>
        <taxon>Anaeroplasmatales</taxon>
        <taxon>Anaeroplasmataceae</taxon>
        <taxon>Anaeroplasma</taxon>
    </lineage>
</organism>
<dbReference type="OrthoDB" id="9800863at2"/>
<proteinExistence type="inferred from homology"/>
<feature type="binding site" evidence="9 13">
    <location>
        <position position="62"/>
    </location>
    <ligand>
        <name>Mn(2+)</name>
        <dbReference type="ChEBI" id="CHEBI:29035"/>
        <label>2</label>
    </ligand>
</feature>
<feature type="binding site" evidence="9 13">
    <location>
        <position position="442"/>
    </location>
    <ligand>
        <name>Mn(2+)</name>
        <dbReference type="ChEBI" id="CHEBI:29035"/>
        <label>2</label>
    </ligand>
</feature>
<evidence type="ECO:0000256" key="1">
    <source>
        <dbReference type="ARBA" id="ARBA00000370"/>
    </source>
</evidence>
<dbReference type="Pfam" id="PF06415">
    <property type="entry name" value="iPGM_N"/>
    <property type="match status" value="1"/>
</dbReference>
<name>A0A397RU26_9MOLU</name>
<dbReference type="GO" id="GO:0004619">
    <property type="term" value="F:phosphoglycerate mutase activity"/>
    <property type="evidence" value="ECO:0007669"/>
    <property type="project" value="UniProtKB-UniRule"/>
</dbReference>
<dbReference type="EMBL" id="QXEV01000008">
    <property type="protein sequence ID" value="RIA75929.1"/>
    <property type="molecule type" value="Genomic_DNA"/>
</dbReference>
<feature type="binding site" evidence="9 13">
    <location>
        <position position="443"/>
    </location>
    <ligand>
        <name>Mn(2+)</name>
        <dbReference type="ChEBI" id="CHEBI:29035"/>
        <label>2</label>
    </ligand>
</feature>
<comment type="catalytic activity">
    <reaction evidence="1 9">
        <text>(2R)-2-phosphoglycerate = (2R)-3-phosphoglycerate</text>
        <dbReference type="Rhea" id="RHEA:15901"/>
        <dbReference type="ChEBI" id="CHEBI:58272"/>
        <dbReference type="ChEBI" id="CHEBI:58289"/>
        <dbReference type="EC" id="5.4.2.12"/>
    </reaction>
</comment>
<protein>
    <recommendedName>
        <fullName evidence="9 10">2,3-bisphosphoglycerate-independent phosphoglycerate mutase</fullName>
        <shortName evidence="9">BPG-independent PGAM</shortName>
        <shortName evidence="9">Phosphoglyceromutase</shortName>
        <shortName evidence="9">iPGM</shortName>
        <ecNumber evidence="9 10">5.4.2.12</ecNumber>
    </recommendedName>
</protein>
<evidence type="ECO:0000256" key="9">
    <source>
        <dbReference type="HAMAP-Rule" id="MF_01038"/>
    </source>
</evidence>
<feature type="binding site" evidence="9 13">
    <location>
        <position position="401"/>
    </location>
    <ligand>
        <name>Mn(2+)</name>
        <dbReference type="ChEBI" id="CHEBI:29035"/>
        <label>1</label>
    </ligand>
</feature>
<sequence>MKKRPVMLIIMDGYGIAPASDSNAVSMAKKPNLDRIFSEFDTKQLNASGDAVGLPEGQMGNSEVGHMNIGAGRVVRQSLSRINYDIKTGEFFKNEAILEAVANAKKNNKKFHILGLCSDGGIHSHTSHIIAIAKLAHENGIEDVYYHAFMDGRDTSPTSGKGFLEKIIKEGNVKVATVGGRYYGMDRDKNFDRIQLAYDAMTQAKGEFFECPLEGIQTSYDNGKTDEFIIPFVSDKNGMIEEGDSVVFANFRPDRAIQIATAFSNPEGIVYNPEKPYKLDTTKGPKSTVFVSMMKYADQVKGTLAFGLQTFDNLYGDVIAKAGLKQLRIAETEKYAHVTFFFDGGADRDIEGADRILVNSPKVATYDLKPEMSAYEVKDKVVEAILAKKYDTIILNFANCDMVGHTGVIPAAVKAVEAVDECVGAVVAALDKVGGVALITADHGNAEKLLDEEGKPYTAHTTNPVPVVVTDKNIKLRDGILSDIAPTLLELLELPIPAEMTSKSLIVK</sequence>
<feature type="binding site" evidence="9 12">
    <location>
        <begin position="153"/>
        <end position="154"/>
    </location>
    <ligand>
        <name>substrate</name>
    </ligand>
</feature>
<feature type="binding site" evidence="9 12">
    <location>
        <begin position="252"/>
        <end position="255"/>
    </location>
    <ligand>
        <name>substrate</name>
    </ligand>
</feature>
<dbReference type="SUPFAM" id="SSF64158">
    <property type="entry name" value="2,3-Bisphosphoglycerate-independent phosphoglycerate mutase, substrate-binding domain"/>
    <property type="match status" value="1"/>
</dbReference>
<dbReference type="FunFam" id="3.40.1450.10:FF:000002">
    <property type="entry name" value="2,3-bisphosphoglycerate-independent phosphoglycerate mutase"/>
    <property type="match status" value="1"/>
</dbReference>
<keyword evidence="5 9" id="KW-0479">Metal-binding</keyword>
<feature type="binding site" evidence="9 12">
    <location>
        <position position="334"/>
    </location>
    <ligand>
        <name>substrate</name>
    </ligand>
</feature>
<reference evidence="16 17" key="1">
    <citation type="submission" date="2018-08" db="EMBL/GenBank/DDBJ databases">
        <title>Genomic Encyclopedia of Archaeal and Bacterial Type Strains, Phase II (KMG-II): from individual species to whole genera.</title>
        <authorList>
            <person name="Goeker M."/>
        </authorList>
    </citation>
    <scope>NUCLEOTIDE SEQUENCE [LARGE SCALE GENOMIC DNA]</scope>
    <source>
        <strain evidence="16 17">ATCC 27112</strain>
    </source>
</reference>
<comment type="function">
    <text evidence="2 9">Catalyzes the interconversion of 2-phosphoglycerate and 3-phosphoglycerate.</text>
</comment>
<feature type="binding site" evidence="9 12">
    <location>
        <position position="181"/>
    </location>
    <ligand>
        <name>substrate</name>
    </ligand>
</feature>
<feature type="binding site" evidence="9 13">
    <location>
        <position position="12"/>
    </location>
    <ligand>
        <name>Mn(2+)</name>
        <dbReference type="ChEBI" id="CHEBI:29035"/>
        <label>2</label>
    </ligand>
</feature>
<feature type="domain" description="BPG-independent PGAM N-terminal" evidence="15">
    <location>
        <begin position="82"/>
        <end position="297"/>
    </location>
</feature>
<dbReference type="AlphaFoldDB" id="A0A397RU26"/>
<evidence type="ECO:0000256" key="11">
    <source>
        <dbReference type="PIRSR" id="PIRSR001492-1"/>
    </source>
</evidence>
<dbReference type="GO" id="GO:0030145">
    <property type="term" value="F:manganese ion binding"/>
    <property type="evidence" value="ECO:0007669"/>
    <property type="project" value="UniProtKB-UniRule"/>
</dbReference>
<feature type="active site" description="Phosphoserine intermediate" evidence="9 11">
    <location>
        <position position="62"/>
    </location>
</feature>
<evidence type="ECO:0000256" key="6">
    <source>
        <dbReference type="ARBA" id="ARBA00023152"/>
    </source>
</evidence>
<feature type="binding site" evidence="9 13">
    <location>
        <position position="405"/>
    </location>
    <ligand>
        <name>Mn(2+)</name>
        <dbReference type="ChEBI" id="CHEBI:29035"/>
        <label>1</label>
    </ligand>
</feature>
<evidence type="ECO:0000256" key="3">
    <source>
        <dbReference type="ARBA" id="ARBA00004798"/>
    </source>
</evidence>
<feature type="binding site" evidence="9 12">
    <location>
        <position position="123"/>
    </location>
    <ligand>
        <name>substrate</name>
    </ligand>
</feature>
<feature type="domain" description="Metalloenzyme" evidence="14">
    <location>
        <begin position="5"/>
        <end position="494"/>
    </location>
</feature>
<keyword evidence="7 9" id="KW-0464">Manganese</keyword>
<evidence type="ECO:0000256" key="12">
    <source>
        <dbReference type="PIRSR" id="PIRSR001492-2"/>
    </source>
</evidence>
<dbReference type="PIRSF" id="PIRSF001492">
    <property type="entry name" value="IPGAM"/>
    <property type="match status" value="1"/>
</dbReference>
<dbReference type="InterPro" id="IPR006124">
    <property type="entry name" value="Metalloenzyme"/>
</dbReference>
<gene>
    <name evidence="9" type="primary">gpmI</name>
    <name evidence="16" type="ORF">EI71_00960</name>
</gene>
<feature type="binding site" evidence="9 13">
    <location>
        <position position="460"/>
    </location>
    <ligand>
        <name>Mn(2+)</name>
        <dbReference type="ChEBI" id="CHEBI:29035"/>
        <label>1</label>
    </ligand>
</feature>
<dbReference type="EC" id="5.4.2.12" evidence="9 10"/>
<keyword evidence="8 9" id="KW-0413">Isomerase</keyword>
<evidence type="ECO:0000256" key="2">
    <source>
        <dbReference type="ARBA" id="ARBA00002315"/>
    </source>
</evidence>
<evidence type="ECO:0000259" key="15">
    <source>
        <dbReference type="Pfam" id="PF06415"/>
    </source>
</evidence>
<dbReference type="FunCoup" id="A0A397RU26">
    <property type="interactions" value="247"/>
</dbReference>
<dbReference type="PANTHER" id="PTHR31637">
    <property type="entry name" value="2,3-BISPHOSPHOGLYCERATE-INDEPENDENT PHOSPHOGLYCERATE MUTASE"/>
    <property type="match status" value="1"/>
</dbReference>
<keyword evidence="17" id="KW-1185">Reference proteome</keyword>
<dbReference type="InterPro" id="IPR005995">
    <property type="entry name" value="Pgm_bpd_ind"/>
</dbReference>
<comment type="caution">
    <text evidence="16">The sequence shown here is derived from an EMBL/GenBank/DDBJ whole genome shotgun (WGS) entry which is preliminary data.</text>
</comment>
<dbReference type="RefSeq" id="WP_119016113.1">
    <property type="nucleotide sequence ID" value="NZ_QXEV01000008.1"/>
</dbReference>
<dbReference type="GO" id="GO:0005829">
    <property type="term" value="C:cytosol"/>
    <property type="evidence" value="ECO:0007669"/>
    <property type="project" value="TreeGrafter"/>
</dbReference>
<evidence type="ECO:0000256" key="8">
    <source>
        <dbReference type="ARBA" id="ARBA00023235"/>
    </source>
</evidence>
<evidence type="ECO:0000256" key="10">
    <source>
        <dbReference type="NCBIfam" id="TIGR01307"/>
    </source>
</evidence>
<comment type="cofactor">
    <cofactor evidence="9">
        <name>Mn(2+)</name>
        <dbReference type="ChEBI" id="CHEBI:29035"/>
    </cofactor>
    <text evidence="9">Binds 2 manganese ions per subunit.</text>
</comment>
<dbReference type="GO" id="GO:0006096">
    <property type="term" value="P:glycolytic process"/>
    <property type="evidence" value="ECO:0007669"/>
    <property type="project" value="UniProtKB-UniRule"/>
</dbReference>
<evidence type="ECO:0000256" key="4">
    <source>
        <dbReference type="ARBA" id="ARBA00008819"/>
    </source>
</evidence>
<comment type="similarity">
    <text evidence="4 9">Belongs to the BPG-independent phosphoglycerate mutase family.</text>
</comment>
<feature type="binding site" evidence="9 12">
    <location>
        <position position="187"/>
    </location>
    <ligand>
        <name>substrate</name>
    </ligand>
</feature>
<dbReference type="SUPFAM" id="SSF53649">
    <property type="entry name" value="Alkaline phosphatase-like"/>
    <property type="match status" value="1"/>
</dbReference>
<dbReference type="Gene3D" id="3.40.1450.10">
    <property type="entry name" value="BPG-independent phosphoglycerate mutase, domain B"/>
    <property type="match status" value="1"/>
</dbReference>
<dbReference type="InParanoid" id="A0A397RU26"/>
<dbReference type="Gene3D" id="3.40.720.10">
    <property type="entry name" value="Alkaline Phosphatase, subunit A"/>
    <property type="match status" value="1"/>
</dbReference>
<dbReference type="PANTHER" id="PTHR31637:SF0">
    <property type="entry name" value="2,3-BISPHOSPHOGLYCERATE-INDEPENDENT PHOSPHOGLYCERATE MUTASE"/>
    <property type="match status" value="1"/>
</dbReference>
<dbReference type="InterPro" id="IPR036646">
    <property type="entry name" value="PGAM_B_sf"/>
</dbReference>
<dbReference type="CDD" id="cd16010">
    <property type="entry name" value="iPGM"/>
    <property type="match status" value="1"/>
</dbReference>
<evidence type="ECO:0000256" key="5">
    <source>
        <dbReference type="ARBA" id="ARBA00022723"/>
    </source>
</evidence>
<dbReference type="InterPro" id="IPR011258">
    <property type="entry name" value="BPG-indep_PGM_N"/>
</dbReference>
<dbReference type="Proteomes" id="UP000266506">
    <property type="component" value="Unassembled WGS sequence"/>
</dbReference>
<evidence type="ECO:0000313" key="16">
    <source>
        <dbReference type="EMBL" id="RIA75929.1"/>
    </source>
</evidence>
<evidence type="ECO:0000256" key="13">
    <source>
        <dbReference type="PIRSR" id="PIRSR001492-3"/>
    </source>
</evidence>